<keyword evidence="2" id="KW-1185">Reference proteome</keyword>
<evidence type="ECO:0000313" key="2">
    <source>
        <dbReference type="Proteomes" id="UP001292094"/>
    </source>
</evidence>
<gene>
    <name evidence="1" type="ORF">Pmani_011439</name>
</gene>
<comment type="caution">
    <text evidence="1">The sequence shown here is derived from an EMBL/GenBank/DDBJ whole genome shotgun (WGS) entry which is preliminary data.</text>
</comment>
<reference evidence="1" key="1">
    <citation type="submission" date="2023-11" db="EMBL/GenBank/DDBJ databases">
        <title>Genome assemblies of two species of porcelain crab, Petrolisthes cinctipes and Petrolisthes manimaculis (Anomura: Porcellanidae).</title>
        <authorList>
            <person name="Angst P."/>
        </authorList>
    </citation>
    <scope>NUCLEOTIDE SEQUENCE</scope>
    <source>
        <strain evidence="1">PB745_02</strain>
        <tissue evidence="1">Gill</tissue>
    </source>
</reference>
<accession>A0AAE1PZE6</accession>
<protein>
    <submittedName>
        <fullName evidence="1">Uncharacterized protein</fullName>
    </submittedName>
</protein>
<evidence type="ECO:0000313" key="1">
    <source>
        <dbReference type="EMBL" id="KAK4317431.1"/>
    </source>
</evidence>
<name>A0AAE1PZE6_9EUCA</name>
<dbReference type="AlphaFoldDB" id="A0AAE1PZE6"/>
<organism evidence="1 2">
    <name type="scientific">Petrolisthes manimaculis</name>
    <dbReference type="NCBI Taxonomy" id="1843537"/>
    <lineage>
        <taxon>Eukaryota</taxon>
        <taxon>Metazoa</taxon>
        <taxon>Ecdysozoa</taxon>
        <taxon>Arthropoda</taxon>
        <taxon>Crustacea</taxon>
        <taxon>Multicrustacea</taxon>
        <taxon>Malacostraca</taxon>
        <taxon>Eumalacostraca</taxon>
        <taxon>Eucarida</taxon>
        <taxon>Decapoda</taxon>
        <taxon>Pleocyemata</taxon>
        <taxon>Anomura</taxon>
        <taxon>Galatheoidea</taxon>
        <taxon>Porcellanidae</taxon>
        <taxon>Petrolisthes</taxon>
    </lineage>
</organism>
<sequence>MEVRKLDHILDDQNNFRNITLDLTEALRKNVVKLVECSNVVIDVTKLTKYSGHYTLGYSSGNIKTHKPILHGTK</sequence>
<proteinExistence type="predicted"/>
<dbReference type="EMBL" id="JAWZYT010000919">
    <property type="protein sequence ID" value="KAK4317431.1"/>
    <property type="molecule type" value="Genomic_DNA"/>
</dbReference>
<dbReference type="Proteomes" id="UP001292094">
    <property type="component" value="Unassembled WGS sequence"/>
</dbReference>